<feature type="region of interest" description="Disordered" evidence="1">
    <location>
        <begin position="113"/>
        <end position="147"/>
    </location>
</feature>
<dbReference type="EMBL" id="VXIS01000003">
    <property type="protein sequence ID" value="KAA8914723.1"/>
    <property type="molecule type" value="Genomic_DNA"/>
</dbReference>
<evidence type="ECO:0000313" key="3">
    <source>
        <dbReference type="Proteomes" id="UP000326924"/>
    </source>
</evidence>
<proteinExistence type="predicted"/>
<protein>
    <submittedName>
        <fullName evidence="2">Uncharacterized protein</fullName>
    </submittedName>
</protein>
<dbReference type="AlphaFoldDB" id="A0A5J5FCC8"/>
<feature type="region of interest" description="Disordered" evidence="1">
    <location>
        <begin position="166"/>
        <end position="192"/>
    </location>
</feature>
<gene>
    <name evidence="2" type="ORF">FN846DRAFT_885728</name>
</gene>
<evidence type="ECO:0000256" key="1">
    <source>
        <dbReference type="SAM" id="MobiDB-lite"/>
    </source>
</evidence>
<organism evidence="2 3">
    <name type="scientific">Sphaerosporella brunnea</name>
    <dbReference type="NCBI Taxonomy" id="1250544"/>
    <lineage>
        <taxon>Eukaryota</taxon>
        <taxon>Fungi</taxon>
        <taxon>Dikarya</taxon>
        <taxon>Ascomycota</taxon>
        <taxon>Pezizomycotina</taxon>
        <taxon>Pezizomycetes</taxon>
        <taxon>Pezizales</taxon>
        <taxon>Pyronemataceae</taxon>
        <taxon>Sphaerosporella</taxon>
    </lineage>
</organism>
<reference evidence="2 3" key="1">
    <citation type="submission" date="2019-09" db="EMBL/GenBank/DDBJ databases">
        <title>Draft genome of the ectomycorrhizal ascomycete Sphaerosporella brunnea.</title>
        <authorList>
            <consortium name="DOE Joint Genome Institute"/>
            <person name="Benucci G.M."/>
            <person name="Marozzi G."/>
            <person name="Antonielli L."/>
            <person name="Sanchez S."/>
            <person name="Marco P."/>
            <person name="Wang X."/>
            <person name="Falini L.B."/>
            <person name="Barry K."/>
            <person name="Haridas S."/>
            <person name="Lipzen A."/>
            <person name="Labutti K."/>
            <person name="Grigoriev I.V."/>
            <person name="Murat C."/>
            <person name="Martin F."/>
            <person name="Albertini E."/>
            <person name="Donnini D."/>
            <person name="Bonito G."/>
        </authorList>
    </citation>
    <scope>NUCLEOTIDE SEQUENCE [LARGE SCALE GENOMIC DNA]</scope>
    <source>
        <strain evidence="2 3">Sb_GMNB300</strain>
    </source>
</reference>
<accession>A0A5J5FCC8</accession>
<sequence>MPLDRKVQAALNAYTIAGQRYTMLWQLLPAQHRPPALQPCKHKNNGFAIDRRTAELLTIIARMEDELQAHVAAEPDRRRSRSDTDHAAVQQPQTAHNEDTFVCTVIECASNKATAGGAPADVSSDTRTTQNDDNSHIHTNDRPIYAPKTSFDAQPAAVEPCMEDHTDRTVREMEGEKESSRSRGQPSATFHKTRYSDSIRSGQEGEHIPAVQQEHQKRGHVAVSIRKQRTPGLSEIEEIEPTVRVGVVCPAPALYMTRLMRALKDQGASPSVIEQIFNSFLDSIMEVV</sequence>
<keyword evidence="3" id="KW-1185">Reference proteome</keyword>
<dbReference type="InParanoid" id="A0A5J5FCC8"/>
<feature type="compositionally biased region" description="Basic and acidic residues" evidence="1">
    <location>
        <begin position="166"/>
        <end position="181"/>
    </location>
</feature>
<comment type="caution">
    <text evidence="2">The sequence shown here is derived from an EMBL/GenBank/DDBJ whole genome shotgun (WGS) entry which is preliminary data.</text>
</comment>
<feature type="compositionally biased region" description="Polar residues" evidence="1">
    <location>
        <begin position="182"/>
        <end position="192"/>
    </location>
</feature>
<feature type="compositionally biased region" description="Polar residues" evidence="1">
    <location>
        <begin position="123"/>
        <end position="132"/>
    </location>
</feature>
<feature type="region of interest" description="Disordered" evidence="1">
    <location>
        <begin position="72"/>
        <end position="95"/>
    </location>
</feature>
<feature type="compositionally biased region" description="Basic and acidic residues" evidence="1">
    <location>
        <begin position="72"/>
        <end position="86"/>
    </location>
</feature>
<evidence type="ECO:0000313" key="2">
    <source>
        <dbReference type="EMBL" id="KAA8914723.1"/>
    </source>
</evidence>
<name>A0A5J5FCC8_9PEZI</name>
<dbReference type="Proteomes" id="UP000326924">
    <property type="component" value="Unassembled WGS sequence"/>
</dbReference>